<keyword evidence="4" id="KW-0812">Transmembrane</keyword>
<evidence type="ECO:0000256" key="1">
    <source>
        <dbReference type="ARBA" id="ARBA00001961"/>
    </source>
</evidence>
<dbReference type="InterPro" id="IPR045054">
    <property type="entry name" value="P4HA-like"/>
</dbReference>
<dbReference type="GO" id="GO:0046872">
    <property type="term" value="F:metal ion binding"/>
    <property type="evidence" value="ECO:0007669"/>
    <property type="project" value="UniProtKB-KW"/>
</dbReference>
<comment type="caution">
    <text evidence="14">The sequence shown here is derived from an EMBL/GenBank/DDBJ whole genome shotgun (WGS) entry which is preliminary data.</text>
</comment>
<dbReference type="GO" id="GO:0012505">
    <property type="term" value="C:endomembrane system"/>
    <property type="evidence" value="ECO:0007669"/>
    <property type="project" value="UniProtKB-SubCell"/>
</dbReference>
<keyword evidence="15" id="KW-1185">Reference proteome</keyword>
<sequence>MITVIALPLLWICVIAHAQETTCSADDETCSDIGVGASTAKRKIPTGFLNLSPYRADIHYDDGWFGQYVATMETNGETVHLDTFFGDRFFVTRHGVREGLVDPATDEQYFFTVDPSLEQNDGENNGVQFVLPSHAAPSKTKCKDRYPVCAKEAKRGECTANPGWMIVNCCESCELKEGFGHLLDSKVRCTRERLNATIPAWKEGSLDDLFTKWASDNQYVPYHPRVISSPGKILGAEHDGPWIMVFDSFLDDDEINALLKGASFGAGFQRSTDQGSVISGSGEKEKVISTHRTSSNAWCRQECEELEGVKRVSSRIEKFTGIPQNNYESFQILKYQVGEYYKSHHDSSSNKDNSVSGHRILTFFLYLNDVLEGGHTHFTRLDISVKPKKGRALVWPSVLNEDPSTPDLRMYHEARPVTKGIKFAANHWIHQYDSKNENLWGCSGSFA</sequence>
<feature type="chain" id="PRO_5044838084" description="Fe2OG dioxygenase domain-containing protein" evidence="11">
    <location>
        <begin position="19"/>
        <end position="447"/>
    </location>
</feature>
<evidence type="ECO:0000256" key="2">
    <source>
        <dbReference type="ARBA" id="ARBA00004167"/>
    </source>
</evidence>
<evidence type="ECO:0000256" key="5">
    <source>
        <dbReference type="ARBA" id="ARBA00022723"/>
    </source>
</evidence>
<feature type="signal peptide" evidence="11">
    <location>
        <begin position="1"/>
        <end position="18"/>
    </location>
</feature>
<evidence type="ECO:0000256" key="6">
    <source>
        <dbReference type="ARBA" id="ARBA00022964"/>
    </source>
</evidence>
<evidence type="ECO:0008006" key="16">
    <source>
        <dbReference type="Google" id="ProtNLM"/>
    </source>
</evidence>
<feature type="domain" description="ShKT" evidence="13">
    <location>
        <begin position="142"/>
        <end position="176"/>
    </location>
</feature>
<feature type="domain" description="Fe2OG dioxygenase" evidence="12">
    <location>
        <begin position="326"/>
        <end position="431"/>
    </location>
</feature>
<name>A0ABD3P1B9_9STRA</name>
<dbReference type="PANTHER" id="PTHR10869">
    <property type="entry name" value="PROLYL 4-HYDROXYLASE ALPHA SUBUNIT"/>
    <property type="match status" value="1"/>
</dbReference>
<evidence type="ECO:0000256" key="8">
    <source>
        <dbReference type="ARBA" id="ARBA00023002"/>
    </source>
</evidence>
<evidence type="ECO:0000256" key="4">
    <source>
        <dbReference type="ARBA" id="ARBA00022692"/>
    </source>
</evidence>
<comment type="subcellular location">
    <subcellularLocation>
        <location evidence="3">Endomembrane system</location>
    </subcellularLocation>
    <subcellularLocation>
        <location evidence="2">Membrane</location>
        <topology evidence="2">Single-pass membrane protein</topology>
    </subcellularLocation>
</comment>
<dbReference type="Pfam" id="PF13640">
    <property type="entry name" value="2OG-FeII_Oxy_3"/>
    <property type="match status" value="1"/>
</dbReference>
<dbReference type="InterPro" id="IPR005123">
    <property type="entry name" value="Oxoglu/Fe-dep_dioxygenase_dom"/>
</dbReference>
<evidence type="ECO:0000259" key="13">
    <source>
        <dbReference type="PROSITE" id="PS51670"/>
    </source>
</evidence>
<proteinExistence type="predicted"/>
<evidence type="ECO:0000313" key="14">
    <source>
        <dbReference type="EMBL" id="KAL3781708.1"/>
    </source>
</evidence>
<keyword evidence="8" id="KW-0560">Oxidoreductase</keyword>
<evidence type="ECO:0000313" key="15">
    <source>
        <dbReference type="Proteomes" id="UP001516023"/>
    </source>
</evidence>
<comment type="cofactor">
    <cofactor evidence="1">
        <name>L-ascorbate</name>
        <dbReference type="ChEBI" id="CHEBI:38290"/>
    </cofactor>
</comment>
<reference evidence="14 15" key="1">
    <citation type="journal article" date="2020" name="G3 (Bethesda)">
        <title>Improved Reference Genome for Cyclotella cryptica CCMP332, a Model for Cell Wall Morphogenesis, Salinity Adaptation, and Lipid Production in Diatoms (Bacillariophyta).</title>
        <authorList>
            <person name="Roberts W.R."/>
            <person name="Downey K.M."/>
            <person name="Ruck E.C."/>
            <person name="Traller J.C."/>
            <person name="Alverson A.J."/>
        </authorList>
    </citation>
    <scope>NUCLEOTIDE SEQUENCE [LARGE SCALE GENOMIC DNA]</scope>
    <source>
        <strain evidence="14 15">CCMP332</strain>
    </source>
</reference>
<dbReference type="Proteomes" id="UP001516023">
    <property type="component" value="Unassembled WGS sequence"/>
</dbReference>
<dbReference type="InterPro" id="IPR006620">
    <property type="entry name" value="Pro_4_hyd_alph"/>
</dbReference>
<dbReference type="PROSITE" id="PS51471">
    <property type="entry name" value="FE2OG_OXY"/>
    <property type="match status" value="1"/>
</dbReference>
<keyword evidence="7" id="KW-1133">Transmembrane helix</keyword>
<evidence type="ECO:0000259" key="12">
    <source>
        <dbReference type="PROSITE" id="PS51471"/>
    </source>
</evidence>
<evidence type="ECO:0000256" key="9">
    <source>
        <dbReference type="ARBA" id="ARBA00023004"/>
    </source>
</evidence>
<dbReference type="SMART" id="SM00702">
    <property type="entry name" value="P4Hc"/>
    <property type="match status" value="1"/>
</dbReference>
<dbReference type="PROSITE" id="PS51670">
    <property type="entry name" value="SHKT"/>
    <property type="match status" value="1"/>
</dbReference>
<organism evidence="14 15">
    <name type="scientific">Cyclotella cryptica</name>
    <dbReference type="NCBI Taxonomy" id="29204"/>
    <lineage>
        <taxon>Eukaryota</taxon>
        <taxon>Sar</taxon>
        <taxon>Stramenopiles</taxon>
        <taxon>Ochrophyta</taxon>
        <taxon>Bacillariophyta</taxon>
        <taxon>Coscinodiscophyceae</taxon>
        <taxon>Thalassiosirophycidae</taxon>
        <taxon>Stephanodiscales</taxon>
        <taxon>Stephanodiscaceae</taxon>
        <taxon>Cyclotella</taxon>
    </lineage>
</organism>
<evidence type="ECO:0000256" key="7">
    <source>
        <dbReference type="ARBA" id="ARBA00022989"/>
    </source>
</evidence>
<keyword evidence="10" id="KW-0472">Membrane</keyword>
<dbReference type="GO" id="GO:0016020">
    <property type="term" value="C:membrane"/>
    <property type="evidence" value="ECO:0007669"/>
    <property type="project" value="UniProtKB-SubCell"/>
</dbReference>
<keyword evidence="11" id="KW-0732">Signal</keyword>
<keyword evidence="5" id="KW-0479">Metal-binding</keyword>
<dbReference type="InterPro" id="IPR003582">
    <property type="entry name" value="ShKT_dom"/>
</dbReference>
<protein>
    <recommendedName>
        <fullName evidence="16">Fe2OG dioxygenase domain-containing protein</fullName>
    </recommendedName>
</protein>
<accession>A0ABD3P1B9</accession>
<evidence type="ECO:0000256" key="3">
    <source>
        <dbReference type="ARBA" id="ARBA00004308"/>
    </source>
</evidence>
<gene>
    <name evidence="14" type="ORF">HJC23_009926</name>
</gene>
<evidence type="ECO:0000256" key="10">
    <source>
        <dbReference type="ARBA" id="ARBA00023136"/>
    </source>
</evidence>
<dbReference type="PANTHER" id="PTHR10869:SF233">
    <property type="entry name" value="FE2OG DIOXYGENASE DOMAIN-CONTAINING PROTEIN"/>
    <property type="match status" value="1"/>
</dbReference>
<dbReference type="EMBL" id="JABMIG020000308">
    <property type="protein sequence ID" value="KAL3781708.1"/>
    <property type="molecule type" value="Genomic_DNA"/>
</dbReference>
<dbReference type="Gene3D" id="2.60.120.620">
    <property type="entry name" value="q2cbj1_9rhob like domain"/>
    <property type="match status" value="1"/>
</dbReference>
<dbReference type="AlphaFoldDB" id="A0ABD3P1B9"/>
<dbReference type="InterPro" id="IPR044862">
    <property type="entry name" value="Pro_4_hyd_alph_FE2OG_OXY"/>
</dbReference>
<keyword evidence="9" id="KW-0408">Iron</keyword>
<dbReference type="GO" id="GO:0051213">
    <property type="term" value="F:dioxygenase activity"/>
    <property type="evidence" value="ECO:0007669"/>
    <property type="project" value="UniProtKB-KW"/>
</dbReference>
<evidence type="ECO:0000256" key="11">
    <source>
        <dbReference type="SAM" id="SignalP"/>
    </source>
</evidence>
<keyword evidence="6" id="KW-0223">Dioxygenase</keyword>
<dbReference type="FunFam" id="2.60.120.620:FF:000031">
    <property type="entry name" value="Predicted protein"/>
    <property type="match status" value="1"/>
</dbReference>